<evidence type="ECO:0000256" key="1">
    <source>
        <dbReference type="SAM" id="MobiDB-lite"/>
    </source>
</evidence>
<protein>
    <submittedName>
        <fullName evidence="2">Uncharacterized protein</fullName>
    </submittedName>
</protein>
<dbReference type="AlphaFoldDB" id="A0A080YWX4"/>
<organism evidence="2 3">
    <name type="scientific">Phytophthora nicotianae P1976</name>
    <dbReference type="NCBI Taxonomy" id="1317066"/>
    <lineage>
        <taxon>Eukaryota</taxon>
        <taxon>Sar</taxon>
        <taxon>Stramenopiles</taxon>
        <taxon>Oomycota</taxon>
        <taxon>Peronosporomycetes</taxon>
        <taxon>Peronosporales</taxon>
        <taxon>Peronosporaceae</taxon>
        <taxon>Phytophthora</taxon>
    </lineage>
</organism>
<reference evidence="2 3" key="1">
    <citation type="submission" date="2013-11" db="EMBL/GenBank/DDBJ databases">
        <title>The Genome Sequence of Phytophthora parasitica P1976.</title>
        <authorList>
            <consortium name="The Broad Institute Genomics Platform"/>
            <person name="Russ C."/>
            <person name="Tyler B."/>
            <person name="Panabieres F."/>
            <person name="Shan W."/>
            <person name="Tripathy S."/>
            <person name="Grunwald N."/>
            <person name="Machado M."/>
            <person name="Johnson C.S."/>
            <person name="Walker B."/>
            <person name="Young S."/>
            <person name="Zeng Q."/>
            <person name="Gargeya S."/>
            <person name="Fitzgerald M."/>
            <person name="Haas B."/>
            <person name="Abouelleil A."/>
            <person name="Allen A.W."/>
            <person name="Alvarado L."/>
            <person name="Arachchi H.M."/>
            <person name="Berlin A.M."/>
            <person name="Chapman S.B."/>
            <person name="Gainer-Dewar J."/>
            <person name="Goldberg J."/>
            <person name="Griggs A."/>
            <person name="Gujja S."/>
            <person name="Hansen M."/>
            <person name="Howarth C."/>
            <person name="Imamovic A."/>
            <person name="Ireland A."/>
            <person name="Larimer J."/>
            <person name="McCowan C."/>
            <person name="Murphy C."/>
            <person name="Pearson M."/>
            <person name="Poon T.W."/>
            <person name="Priest M."/>
            <person name="Roberts A."/>
            <person name="Saif S."/>
            <person name="Shea T."/>
            <person name="Sisk P."/>
            <person name="Sykes S."/>
            <person name="Wortman J."/>
            <person name="Nusbaum C."/>
            <person name="Birren B."/>
        </authorList>
    </citation>
    <scope>NUCLEOTIDE SEQUENCE [LARGE SCALE GENOMIC DNA]</scope>
    <source>
        <strain evidence="2 3">P1976</strain>
    </source>
</reference>
<evidence type="ECO:0000313" key="3">
    <source>
        <dbReference type="Proteomes" id="UP000028582"/>
    </source>
</evidence>
<dbReference type="EMBL" id="ANJA01004650">
    <property type="protein sequence ID" value="ETO58885.1"/>
    <property type="molecule type" value="Genomic_DNA"/>
</dbReference>
<name>A0A080YWX4_PHYNI</name>
<accession>A0A080YWX4</accession>
<dbReference type="Proteomes" id="UP000028582">
    <property type="component" value="Unassembled WGS sequence"/>
</dbReference>
<proteinExistence type="predicted"/>
<evidence type="ECO:0000313" key="2">
    <source>
        <dbReference type="EMBL" id="ETO58885.1"/>
    </source>
</evidence>
<sequence>MTQAPQAVKAQRVQRDVCWLTQYGFCDVESQTRGLENTAPWRLGGIIKHKEISRRQLGDVVVNSCDLKARRTSPHTHTRARIAGQNKKH</sequence>
<gene>
    <name evidence="2" type="ORF">F444_22739</name>
</gene>
<comment type="caution">
    <text evidence="2">The sequence shown here is derived from an EMBL/GenBank/DDBJ whole genome shotgun (WGS) entry which is preliminary data.</text>
</comment>
<feature type="region of interest" description="Disordered" evidence="1">
    <location>
        <begin position="70"/>
        <end position="89"/>
    </location>
</feature>